<evidence type="ECO:0000313" key="1">
    <source>
        <dbReference type="EMBL" id="ETN80712.1"/>
    </source>
</evidence>
<organism evidence="1 2">
    <name type="scientific">Necator americanus</name>
    <name type="common">Human hookworm</name>
    <dbReference type="NCBI Taxonomy" id="51031"/>
    <lineage>
        <taxon>Eukaryota</taxon>
        <taxon>Metazoa</taxon>
        <taxon>Ecdysozoa</taxon>
        <taxon>Nematoda</taxon>
        <taxon>Chromadorea</taxon>
        <taxon>Rhabditida</taxon>
        <taxon>Rhabditina</taxon>
        <taxon>Rhabditomorpha</taxon>
        <taxon>Strongyloidea</taxon>
        <taxon>Ancylostomatidae</taxon>
        <taxon>Bunostominae</taxon>
        <taxon>Necator</taxon>
    </lineage>
</organism>
<accession>W2TI53</accession>
<gene>
    <name evidence="1" type="ORF">NECAME_08994</name>
</gene>
<sequence>MTPHFDAVLGKAEGKRSYTEYSSRRSLLKTERDDYDHCFAPHHLYDLLFEGSLEMEKTEKQAFEVLP</sequence>
<reference evidence="2" key="1">
    <citation type="journal article" date="2014" name="Nat. Genet.">
        <title>Genome of the human hookworm Necator americanus.</title>
        <authorList>
            <person name="Tang Y.T."/>
            <person name="Gao X."/>
            <person name="Rosa B.A."/>
            <person name="Abubucker S."/>
            <person name="Hallsworth-Pepin K."/>
            <person name="Martin J."/>
            <person name="Tyagi R."/>
            <person name="Heizer E."/>
            <person name="Zhang X."/>
            <person name="Bhonagiri-Palsikar V."/>
            <person name="Minx P."/>
            <person name="Warren W.C."/>
            <person name="Wang Q."/>
            <person name="Zhan B."/>
            <person name="Hotez P.J."/>
            <person name="Sternberg P.W."/>
            <person name="Dougall A."/>
            <person name="Gaze S.T."/>
            <person name="Mulvenna J."/>
            <person name="Sotillo J."/>
            <person name="Ranganathan S."/>
            <person name="Rabelo E.M."/>
            <person name="Wilson R.K."/>
            <person name="Felgner P.L."/>
            <person name="Bethony J."/>
            <person name="Hawdon J.M."/>
            <person name="Gasser R.B."/>
            <person name="Loukas A."/>
            <person name="Mitreva M."/>
        </authorList>
    </citation>
    <scope>NUCLEOTIDE SEQUENCE [LARGE SCALE GENOMIC DNA]</scope>
</reference>
<name>W2TI53_NECAM</name>
<protein>
    <submittedName>
        <fullName evidence="1">Uncharacterized protein</fullName>
    </submittedName>
</protein>
<dbReference type="Proteomes" id="UP000053676">
    <property type="component" value="Unassembled WGS sequence"/>
</dbReference>
<keyword evidence="2" id="KW-1185">Reference proteome</keyword>
<evidence type="ECO:0000313" key="2">
    <source>
        <dbReference type="Proteomes" id="UP000053676"/>
    </source>
</evidence>
<dbReference type="AlphaFoldDB" id="W2TI53"/>
<dbReference type="EMBL" id="KI658987">
    <property type="protein sequence ID" value="ETN80712.1"/>
    <property type="molecule type" value="Genomic_DNA"/>
</dbReference>
<dbReference type="KEGG" id="nai:NECAME_08994"/>
<proteinExistence type="predicted"/>